<dbReference type="CDD" id="cd04186">
    <property type="entry name" value="GT_2_like_c"/>
    <property type="match status" value="1"/>
</dbReference>
<gene>
    <name evidence="5" type="ORF">CferDRAFT_0872</name>
</gene>
<dbReference type="Proteomes" id="UP000004162">
    <property type="component" value="Unassembled WGS sequence"/>
</dbReference>
<evidence type="ECO:0000256" key="2">
    <source>
        <dbReference type="ARBA" id="ARBA00022676"/>
    </source>
</evidence>
<sequence length="340" mass="38162">MTSSVPHLPSVDIIIPHFKRRDMLERCLDSLAETRYPAMGIIVVDNGGTEAGLVFMVKRYRNARLVRLGENRGYAGGCNEGLKHSTADYVVFMNDDTRHDPLWLDQLVTAAREDDRTGALQPKILSMKAFEKGQKVFDYAGAAGGMIDRLGYPWCFGRTFSAIEMDRGQYDNGREIFWASGVAMFVNRSLAEELGGFDGEFFMQMEEIDLSWRMKLSGYTIRSVPSSIILHEGGASLPGGSAEKIYFNHRNNIAMLLKNLGIPGLLLVLPLRLLLEVAAALFYLTQFPGSLAKSGAVWRAFGDTLRHWPDIMKKRRVVQRARQLPDRTVFKGLPLTLLLR</sequence>
<comment type="caution">
    <text evidence="5">The sequence shown here is derived from an EMBL/GenBank/DDBJ whole genome shotgun (WGS) entry which is preliminary data.</text>
</comment>
<evidence type="ECO:0000256" key="1">
    <source>
        <dbReference type="ARBA" id="ARBA00006739"/>
    </source>
</evidence>
<evidence type="ECO:0000256" key="3">
    <source>
        <dbReference type="ARBA" id="ARBA00022679"/>
    </source>
</evidence>
<organism evidence="5 6">
    <name type="scientific">Chlorobium ferrooxidans DSM 13031</name>
    <dbReference type="NCBI Taxonomy" id="377431"/>
    <lineage>
        <taxon>Bacteria</taxon>
        <taxon>Pseudomonadati</taxon>
        <taxon>Chlorobiota</taxon>
        <taxon>Chlorobiia</taxon>
        <taxon>Chlorobiales</taxon>
        <taxon>Chlorobiaceae</taxon>
        <taxon>Chlorobium/Pelodictyon group</taxon>
        <taxon>Chlorobium</taxon>
    </lineage>
</organism>
<keyword evidence="3 5" id="KW-0808">Transferase</keyword>
<dbReference type="Gene3D" id="3.90.550.10">
    <property type="entry name" value="Spore Coat Polysaccharide Biosynthesis Protein SpsA, Chain A"/>
    <property type="match status" value="1"/>
</dbReference>
<dbReference type="Pfam" id="PF00535">
    <property type="entry name" value="Glycos_transf_2"/>
    <property type="match status" value="1"/>
</dbReference>
<keyword evidence="2" id="KW-0328">Glycosyltransferase</keyword>
<keyword evidence="6" id="KW-1185">Reference proteome</keyword>
<evidence type="ECO:0000313" key="6">
    <source>
        <dbReference type="Proteomes" id="UP000004162"/>
    </source>
</evidence>
<reference evidence="5 6" key="1">
    <citation type="submission" date="2006-07" db="EMBL/GenBank/DDBJ databases">
        <title>Annotation of the draft genome assembly of Chlorobium ferroxidans DSM 13031.</title>
        <authorList>
            <consortium name="US DOE Joint Genome Institute (JGI-ORNL)"/>
            <person name="Larimer F."/>
            <person name="Land M."/>
            <person name="Hauser L."/>
        </authorList>
    </citation>
    <scope>NUCLEOTIDE SEQUENCE [LARGE SCALE GENOMIC DNA]</scope>
    <source>
        <strain evidence="5 6">DSM 13031</strain>
    </source>
</reference>
<evidence type="ECO:0000259" key="4">
    <source>
        <dbReference type="Pfam" id="PF00535"/>
    </source>
</evidence>
<comment type="similarity">
    <text evidence="1">Belongs to the glycosyltransferase 2 family.</text>
</comment>
<dbReference type="EMBL" id="AASE01000010">
    <property type="protein sequence ID" value="EAT58931.1"/>
    <property type="molecule type" value="Genomic_DNA"/>
</dbReference>
<dbReference type="AlphaFoldDB" id="Q0YRG3"/>
<evidence type="ECO:0000313" key="5">
    <source>
        <dbReference type="EMBL" id="EAT58931.1"/>
    </source>
</evidence>
<dbReference type="GO" id="GO:0016757">
    <property type="term" value="F:glycosyltransferase activity"/>
    <property type="evidence" value="ECO:0007669"/>
    <property type="project" value="UniProtKB-KW"/>
</dbReference>
<dbReference type="PANTHER" id="PTHR43179:SF12">
    <property type="entry name" value="GALACTOFURANOSYLTRANSFERASE GLFT2"/>
    <property type="match status" value="1"/>
</dbReference>
<dbReference type="OrthoDB" id="9771846at2"/>
<dbReference type="SUPFAM" id="SSF53448">
    <property type="entry name" value="Nucleotide-diphospho-sugar transferases"/>
    <property type="match status" value="1"/>
</dbReference>
<protein>
    <submittedName>
        <fullName evidence="5">Glycosyl transferase, family 2</fullName>
    </submittedName>
</protein>
<name>Q0YRG3_9CHLB</name>
<dbReference type="InterPro" id="IPR029044">
    <property type="entry name" value="Nucleotide-diphossugar_trans"/>
</dbReference>
<dbReference type="PANTHER" id="PTHR43179">
    <property type="entry name" value="RHAMNOSYLTRANSFERASE WBBL"/>
    <property type="match status" value="1"/>
</dbReference>
<reference evidence="5 6" key="2">
    <citation type="submission" date="2006-07" db="EMBL/GenBank/DDBJ databases">
        <title>Sequencing of the draft genome and assembly of Chlorobium ferroxidans DSM 13031.</title>
        <authorList>
            <consortium name="US DOE Joint Genome Institute (JGI-PGF)"/>
            <person name="Copeland A."/>
            <person name="Lucas S."/>
            <person name="Lapidus A."/>
            <person name="Barry K."/>
            <person name="Glavina del Rio T."/>
            <person name="Dalin E."/>
            <person name="Tice H."/>
            <person name="Bruce D."/>
            <person name="Pitluck S."/>
            <person name="Richardson P."/>
        </authorList>
    </citation>
    <scope>NUCLEOTIDE SEQUENCE [LARGE SCALE GENOMIC DNA]</scope>
    <source>
        <strain evidence="5 6">DSM 13031</strain>
    </source>
</reference>
<feature type="domain" description="Glycosyltransferase 2-like" evidence="4">
    <location>
        <begin position="13"/>
        <end position="121"/>
    </location>
</feature>
<dbReference type="InterPro" id="IPR001173">
    <property type="entry name" value="Glyco_trans_2-like"/>
</dbReference>
<proteinExistence type="inferred from homology"/>
<dbReference type="RefSeq" id="WP_006366459.1">
    <property type="nucleotide sequence ID" value="NZ_AASE01000010.1"/>
</dbReference>
<accession>Q0YRG3</accession>